<evidence type="ECO:0000256" key="12">
    <source>
        <dbReference type="ARBA" id="ARBA00034249"/>
    </source>
</evidence>
<protein>
    <recommendedName>
        <fullName evidence="13">beta-galactoside alpha-(2,6)-sialyltransferase</fullName>
        <ecNumber evidence="13">2.4.3.1</ecNumber>
    </recommendedName>
</protein>
<dbReference type="Pfam" id="PF00777">
    <property type="entry name" value="Glyco_transf_29"/>
    <property type="match status" value="1"/>
</dbReference>
<keyword evidence="11" id="KW-0325">Glycoprotein</keyword>
<gene>
    <name evidence="15" type="ORF">TSPGSL018_25963</name>
</gene>
<keyword evidence="8" id="KW-0333">Golgi apparatus</keyword>
<accession>A0A061QSU0</accession>
<dbReference type="PANTHER" id="PTHR46059:SF1">
    <property type="entry name" value="BETA-GALACTOSIDE ALPHA-2,6-SIALYLTRANSFERASE"/>
    <property type="match status" value="1"/>
</dbReference>
<comment type="similarity">
    <text evidence="2">Belongs to the glycosyltransferase 29 family.</text>
</comment>
<keyword evidence="3 15" id="KW-0328">Glycosyltransferase</keyword>
<reference evidence="15" key="1">
    <citation type="submission" date="2014-05" db="EMBL/GenBank/DDBJ databases">
        <title>The transcriptome of the halophilic microalga Tetraselmis sp. GSL018 isolated from the Great Salt Lake, Utah.</title>
        <authorList>
            <person name="Jinkerson R.E."/>
            <person name="D'Adamo S."/>
            <person name="Posewitz M.C."/>
        </authorList>
    </citation>
    <scope>NUCLEOTIDE SEQUENCE</scope>
    <source>
        <strain evidence="15">GSL018</strain>
    </source>
</reference>
<dbReference type="AlphaFoldDB" id="A0A061QSU0"/>
<dbReference type="InterPro" id="IPR038578">
    <property type="entry name" value="GT29-like_sf"/>
</dbReference>
<feature type="region of interest" description="Disordered" evidence="14">
    <location>
        <begin position="439"/>
        <end position="459"/>
    </location>
</feature>
<evidence type="ECO:0000313" key="15">
    <source>
        <dbReference type="EMBL" id="JAC61534.1"/>
    </source>
</evidence>
<evidence type="ECO:0000256" key="10">
    <source>
        <dbReference type="ARBA" id="ARBA00023157"/>
    </source>
</evidence>
<feature type="compositionally biased region" description="Basic residues" evidence="14">
    <location>
        <begin position="383"/>
        <end position="392"/>
    </location>
</feature>
<keyword evidence="9" id="KW-0472">Membrane</keyword>
<sequence length="497" mass="54417">MILWADKAKHGSAKHARASSLTGVTLKALVLTTFISISGCESYERTESNSSQFHNSLNPPDGQTGQVKSTQVLEESRELKSNGPTRAERFRRGNNCAALFAGPNCSEPVSNLPRCMSYSPYPADAVTLNRKVLGNLLKTKLGRSLGLNQEEARKLYLALPKHDFVGARNRVPQRCAVISSSSSVLQSSVGEEIDKHGIVVRVGDSPSRNFKDNVGSFTSIRISDMDSPGLRATARELPIVHWTPELRDQLPRNSTMKLMSLLQRKLHVFNPRFVKWASKVFEPPTGWYTASIEYLAAMTLLHLCKSVTLVGFDVYEGEGGTAAVEKDSIMIARGRAEEIQRAHVMPMQYYHPDQAAKSSQAASVVNATDFTYLQPPASDIRWHKPKPKKRPGKPGPANAREAFLRDALGDGTLSRGRALKGTFAKPWVDIAEEDGSELLKDSASGSGTVARSLRDASNRQAGRLREQACLWELRKMGILQTIGEPPPAANTAQAGDL</sequence>
<organism evidence="15">
    <name type="scientific">Tetraselmis sp. GSL018</name>
    <dbReference type="NCBI Taxonomy" id="582737"/>
    <lineage>
        <taxon>Eukaryota</taxon>
        <taxon>Viridiplantae</taxon>
        <taxon>Chlorophyta</taxon>
        <taxon>core chlorophytes</taxon>
        <taxon>Chlorodendrophyceae</taxon>
        <taxon>Chlorodendrales</taxon>
        <taxon>Chlorodendraceae</taxon>
        <taxon>Tetraselmis</taxon>
    </lineage>
</organism>
<evidence type="ECO:0000256" key="5">
    <source>
        <dbReference type="ARBA" id="ARBA00022692"/>
    </source>
</evidence>
<keyword evidence="4 15" id="KW-0808">Transferase</keyword>
<dbReference type="InterPro" id="IPR001675">
    <property type="entry name" value="Glyco_trans_29"/>
</dbReference>
<dbReference type="EC" id="2.4.3.1" evidence="13"/>
<evidence type="ECO:0000256" key="1">
    <source>
        <dbReference type="ARBA" id="ARBA00004447"/>
    </source>
</evidence>
<evidence type="ECO:0000256" key="2">
    <source>
        <dbReference type="ARBA" id="ARBA00006003"/>
    </source>
</evidence>
<evidence type="ECO:0000256" key="13">
    <source>
        <dbReference type="ARBA" id="ARBA00034329"/>
    </source>
</evidence>
<proteinExistence type="inferred from homology"/>
<evidence type="ECO:0000256" key="3">
    <source>
        <dbReference type="ARBA" id="ARBA00022676"/>
    </source>
</evidence>
<evidence type="ECO:0000256" key="8">
    <source>
        <dbReference type="ARBA" id="ARBA00023034"/>
    </source>
</evidence>
<keyword evidence="10" id="KW-1015">Disulfide bond</keyword>
<evidence type="ECO:0000256" key="11">
    <source>
        <dbReference type="ARBA" id="ARBA00023180"/>
    </source>
</evidence>
<feature type="region of interest" description="Disordered" evidence="14">
    <location>
        <begin position="376"/>
        <end position="399"/>
    </location>
</feature>
<keyword evidence="6" id="KW-0735">Signal-anchor</keyword>
<comment type="catalytic activity">
    <reaction evidence="12">
        <text>a beta-D-galactoside + CMP-N-acetyl-beta-neuraminate = an N-acetyl-alpha-neuraminyl-(2-&gt;6)-beta-D-galactosyl derivative + CMP + H(+)</text>
        <dbReference type="Rhea" id="RHEA:52104"/>
        <dbReference type="ChEBI" id="CHEBI:15378"/>
        <dbReference type="ChEBI" id="CHEBI:28034"/>
        <dbReference type="ChEBI" id="CHEBI:57812"/>
        <dbReference type="ChEBI" id="CHEBI:60377"/>
        <dbReference type="ChEBI" id="CHEBI:136398"/>
        <dbReference type="EC" id="2.4.3.1"/>
    </reaction>
</comment>
<evidence type="ECO:0000256" key="6">
    <source>
        <dbReference type="ARBA" id="ARBA00022968"/>
    </source>
</evidence>
<dbReference type="GO" id="GO:0032580">
    <property type="term" value="C:Golgi cisterna membrane"/>
    <property type="evidence" value="ECO:0007669"/>
    <property type="project" value="UniProtKB-SubCell"/>
</dbReference>
<evidence type="ECO:0000256" key="9">
    <source>
        <dbReference type="ARBA" id="ARBA00023136"/>
    </source>
</evidence>
<dbReference type="Gene3D" id="3.90.1480.20">
    <property type="entry name" value="Glycosyl transferase family 29"/>
    <property type="match status" value="1"/>
</dbReference>
<evidence type="ECO:0000256" key="4">
    <source>
        <dbReference type="ARBA" id="ARBA00022679"/>
    </source>
</evidence>
<dbReference type="EMBL" id="GBEZ01025571">
    <property type="protein sequence ID" value="JAC61534.1"/>
    <property type="molecule type" value="Transcribed_RNA"/>
</dbReference>
<dbReference type="GO" id="GO:0003835">
    <property type="term" value="F:beta-galactoside alpha-2,6-sialyltransferase activity"/>
    <property type="evidence" value="ECO:0007669"/>
    <property type="project" value="UniProtKB-EC"/>
</dbReference>
<comment type="subcellular location">
    <subcellularLocation>
        <location evidence="1">Golgi apparatus</location>
        <location evidence="1">Golgi stack membrane</location>
        <topology evidence="1">Single-pass type II membrane protein</topology>
    </subcellularLocation>
</comment>
<name>A0A061QSU0_9CHLO</name>
<keyword evidence="5" id="KW-0812">Transmembrane</keyword>
<keyword evidence="7" id="KW-1133">Transmembrane helix</keyword>
<evidence type="ECO:0000256" key="7">
    <source>
        <dbReference type="ARBA" id="ARBA00022989"/>
    </source>
</evidence>
<evidence type="ECO:0000256" key="14">
    <source>
        <dbReference type="SAM" id="MobiDB-lite"/>
    </source>
</evidence>
<dbReference type="PANTHER" id="PTHR46059">
    <property type="entry name" value="BETA-GALACTOSIDE ALPHA-2,6-SIALYLTRANSFERASE"/>
    <property type="match status" value="1"/>
</dbReference>